<name>A0AAD8SZS3_LOLMU</name>
<dbReference type="AlphaFoldDB" id="A0AAD8SZS3"/>
<dbReference type="Proteomes" id="UP001231189">
    <property type="component" value="Unassembled WGS sequence"/>
</dbReference>
<organism evidence="1 2">
    <name type="scientific">Lolium multiflorum</name>
    <name type="common">Italian ryegrass</name>
    <name type="synonym">Lolium perenne subsp. multiflorum</name>
    <dbReference type="NCBI Taxonomy" id="4521"/>
    <lineage>
        <taxon>Eukaryota</taxon>
        <taxon>Viridiplantae</taxon>
        <taxon>Streptophyta</taxon>
        <taxon>Embryophyta</taxon>
        <taxon>Tracheophyta</taxon>
        <taxon>Spermatophyta</taxon>
        <taxon>Magnoliopsida</taxon>
        <taxon>Liliopsida</taxon>
        <taxon>Poales</taxon>
        <taxon>Poaceae</taxon>
        <taxon>BOP clade</taxon>
        <taxon>Pooideae</taxon>
        <taxon>Poodae</taxon>
        <taxon>Poeae</taxon>
        <taxon>Poeae Chloroplast Group 2 (Poeae type)</taxon>
        <taxon>Loliodinae</taxon>
        <taxon>Loliinae</taxon>
        <taxon>Lolium</taxon>
    </lineage>
</organism>
<proteinExistence type="predicted"/>
<dbReference type="EMBL" id="JAUUTY010000003">
    <property type="protein sequence ID" value="KAK1667024.1"/>
    <property type="molecule type" value="Genomic_DNA"/>
</dbReference>
<protein>
    <submittedName>
        <fullName evidence="1">Uncharacterized protein</fullName>
    </submittedName>
</protein>
<reference evidence="1" key="1">
    <citation type="submission" date="2023-07" db="EMBL/GenBank/DDBJ databases">
        <title>A chromosome-level genome assembly of Lolium multiflorum.</title>
        <authorList>
            <person name="Chen Y."/>
            <person name="Copetti D."/>
            <person name="Kolliker R."/>
            <person name="Studer B."/>
        </authorList>
    </citation>
    <scope>NUCLEOTIDE SEQUENCE</scope>
    <source>
        <strain evidence="1">02402/16</strain>
        <tissue evidence="1">Leaf</tissue>
    </source>
</reference>
<evidence type="ECO:0000313" key="1">
    <source>
        <dbReference type="EMBL" id="KAK1667024.1"/>
    </source>
</evidence>
<evidence type="ECO:0000313" key="2">
    <source>
        <dbReference type="Proteomes" id="UP001231189"/>
    </source>
</evidence>
<gene>
    <name evidence="1" type="ORF">QYE76_055183</name>
</gene>
<keyword evidence="2" id="KW-1185">Reference proteome</keyword>
<accession>A0AAD8SZS3</accession>
<comment type="caution">
    <text evidence="1">The sequence shown here is derived from an EMBL/GenBank/DDBJ whole genome shotgun (WGS) entry which is preliminary data.</text>
</comment>
<sequence length="73" mass="8014">MVSYLLASLHDPEYNFLVAATLAGTEPITLSELYSQLLSYESRRQMVRGSGSSHSSVNTAISGGGRSRFHYNM</sequence>